<sequence length="468" mass="50519">MRLASSRPLKRSHWLQSLPENLQPTSPLKGEHIADVAIVGGGFVGLWTAITLKERNPDASVVVLEQDICGGGASGRNGGFVMSWWPKIGSLLNFCSREQALFLANAAEQAITELGVFCEQHDIDAHYARKGWLWTATAPAHVDSWNGTLDLCARLGVQPFERLSPEAVAQATGSSVHLAGVLERSNATVQPGALVRGMRRVAMASGVRIFEQTPVQEIQPGKTVRLITEQGQVRAPAVVLASNAWAAAIPELARLIVPVNSSIVVTEPVPEQLERMGWTGQQSITDSQLMVDYYRTTRDGRIAFGKGTGALAYGSRIDETFSEHRDSIELTTADLRRTYPALSAIRITDAWSGPIDRTYDSLPVFGTLAGSDNIHYGIGWSGNGVGPSRLGGRILASLAQGLKDEWSTCPLVGRRCRTFPPEPLRYLGGSLVRNAVIRKERAEMSGARPCAIDRLLAGLAPAGLEDKA</sequence>
<evidence type="ECO:0000256" key="1">
    <source>
        <dbReference type="ARBA" id="ARBA00023002"/>
    </source>
</evidence>
<dbReference type="Pfam" id="PF01266">
    <property type="entry name" value="DAO"/>
    <property type="match status" value="1"/>
</dbReference>
<dbReference type="PANTHER" id="PTHR13847:SF285">
    <property type="entry name" value="FAD DEPENDENT OXIDOREDUCTASE DOMAIN-CONTAINING PROTEIN"/>
    <property type="match status" value="1"/>
</dbReference>
<reference evidence="3 4" key="2">
    <citation type="journal article" date="2021" name="Microorganisms">
        <title>The Ever-Expanding Pseudomonas Genus: Description of 43 New Species and Partition of the Pseudomonas putida Group.</title>
        <authorList>
            <person name="Girard L."/>
            <person name="Lood C."/>
            <person name="Hofte M."/>
            <person name="Vandamme P."/>
            <person name="Rokni-Zadeh H."/>
            <person name="van Noort V."/>
            <person name="Lavigne R."/>
            <person name="De Mot R."/>
        </authorList>
    </citation>
    <scope>NUCLEOTIDE SEQUENCE [LARGE SCALE GENOMIC DNA]</scope>
    <source>
        <strain evidence="3 4">RW8P3</strain>
    </source>
</reference>
<keyword evidence="4" id="KW-1185">Reference proteome</keyword>
<dbReference type="GO" id="GO:0016491">
    <property type="term" value="F:oxidoreductase activity"/>
    <property type="evidence" value="ECO:0007669"/>
    <property type="project" value="UniProtKB-KW"/>
</dbReference>
<dbReference type="InterPro" id="IPR036188">
    <property type="entry name" value="FAD/NAD-bd_sf"/>
</dbReference>
<name>A0A9E6PQR5_9PSED</name>
<dbReference type="EMBL" id="CP077093">
    <property type="protein sequence ID" value="QXI30949.1"/>
    <property type="molecule type" value="Genomic_DNA"/>
</dbReference>
<accession>A0A9E6PQR5</accession>
<dbReference type="Gene3D" id="3.50.50.60">
    <property type="entry name" value="FAD/NAD(P)-binding domain"/>
    <property type="match status" value="1"/>
</dbReference>
<dbReference type="RefSeq" id="WP_186688300.1">
    <property type="nucleotide sequence ID" value="NZ_CP077093.1"/>
</dbReference>
<dbReference type="KEGG" id="pvw:HU752_013840"/>
<feature type="domain" description="FAD dependent oxidoreductase" evidence="2">
    <location>
        <begin position="35"/>
        <end position="398"/>
    </location>
</feature>
<dbReference type="Proteomes" id="UP000634530">
    <property type="component" value="Chromosome"/>
</dbReference>
<proteinExistence type="predicted"/>
<gene>
    <name evidence="3" type="ORF">HU752_013840</name>
</gene>
<dbReference type="PANTHER" id="PTHR13847">
    <property type="entry name" value="SARCOSINE DEHYDROGENASE-RELATED"/>
    <property type="match status" value="1"/>
</dbReference>
<dbReference type="InterPro" id="IPR006076">
    <property type="entry name" value="FAD-dep_OxRdtase"/>
</dbReference>
<organism evidence="3 4">
    <name type="scientific">Pseudomonas vanderleydeniana</name>
    <dbReference type="NCBI Taxonomy" id="2745495"/>
    <lineage>
        <taxon>Bacteria</taxon>
        <taxon>Pseudomonadati</taxon>
        <taxon>Pseudomonadota</taxon>
        <taxon>Gammaproteobacteria</taxon>
        <taxon>Pseudomonadales</taxon>
        <taxon>Pseudomonadaceae</taxon>
        <taxon>Pseudomonas</taxon>
    </lineage>
</organism>
<dbReference type="AlphaFoldDB" id="A0A9E6PQR5"/>
<reference evidence="3 4" key="1">
    <citation type="journal article" date="2020" name="Microorganisms">
        <title>Reliable Identification of Environmental Pseudomonas Isolates Using the rpoD Gene.</title>
        <authorList>
            <consortium name="The Broad Institute Genome Sequencing Platform"/>
            <person name="Girard L."/>
            <person name="Lood C."/>
            <person name="Rokni-Zadeh H."/>
            <person name="van Noort V."/>
            <person name="Lavigne R."/>
            <person name="De Mot R."/>
        </authorList>
    </citation>
    <scope>NUCLEOTIDE SEQUENCE [LARGE SCALE GENOMIC DNA]</scope>
    <source>
        <strain evidence="3 4">RW8P3</strain>
    </source>
</reference>
<dbReference type="GO" id="GO:0005737">
    <property type="term" value="C:cytoplasm"/>
    <property type="evidence" value="ECO:0007669"/>
    <property type="project" value="TreeGrafter"/>
</dbReference>
<dbReference type="Gene3D" id="3.30.9.10">
    <property type="entry name" value="D-Amino Acid Oxidase, subunit A, domain 2"/>
    <property type="match status" value="1"/>
</dbReference>
<evidence type="ECO:0000313" key="4">
    <source>
        <dbReference type="Proteomes" id="UP000634530"/>
    </source>
</evidence>
<dbReference type="SUPFAM" id="SSF51905">
    <property type="entry name" value="FAD/NAD(P)-binding domain"/>
    <property type="match status" value="1"/>
</dbReference>
<protein>
    <submittedName>
        <fullName evidence="3">FAD-binding oxidoreductase</fullName>
    </submittedName>
</protein>
<evidence type="ECO:0000259" key="2">
    <source>
        <dbReference type="Pfam" id="PF01266"/>
    </source>
</evidence>
<evidence type="ECO:0000313" key="3">
    <source>
        <dbReference type="EMBL" id="QXI30949.1"/>
    </source>
</evidence>
<keyword evidence="1" id="KW-0560">Oxidoreductase</keyword>